<dbReference type="InterPro" id="IPR013216">
    <property type="entry name" value="Methyltransf_11"/>
</dbReference>
<keyword evidence="2" id="KW-0489">Methyltransferase</keyword>
<evidence type="ECO:0000313" key="2">
    <source>
        <dbReference type="EMBL" id="MCD2423193.1"/>
    </source>
</evidence>
<protein>
    <submittedName>
        <fullName evidence="2">Class I SAM-dependent methyltransferase</fullName>
    </submittedName>
</protein>
<evidence type="ECO:0000313" key="3">
    <source>
        <dbReference type="Proteomes" id="UP001199816"/>
    </source>
</evidence>
<keyword evidence="2" id="KW-0808">Transferase</keyword>
<dbReference type="PANTHER" id="PTHR43464">
    <property type="entry name" value="METHYLTRANSFERASE"/>
    <property type="match status" value="1"/>
</dbReference>
<dbReference type="RefSeq" id="WP_231004457.1">
    <property type="nucleotide sequence ID" value="NZ_JAJNEC010000005.1"/>
</dbReference>
<dbReference type="InterPro" id="IPR029063">
    <property type="entry name" value="SAM-dependent_MTases_sf"/>
</dbReference>
<reference evidence="2 3" key="1">
    <citation type="submission" date="2021-11" db="EMBL/GenBank/DDBJ databases">
        <title>Genomic of Niabella pedocola.</title>
        <authorList>
            <person name="Wu T."/>
        </authorList>
    </citation>
    <scope>NUCLEOTIDE SEQUENCE [LARGE SCALE GENOMIC DNA]</scope>
    <source>
        <strain evidence="2 3">JCM 31011</strain>
    </source>
</reference>
<dbReference type="SUPFAM" id="SSF53335">
    <property type="entry name" value="S-adenosyl-L-methionine-dependent methyltransferases"/>
    <property type="match status" value="1"/>
</dbReference>
<sequence length="245" mass="28064">MEQNKYDDPSFFESYSRMPRSQEGLSAAGEWPVLRAMLPDLKGKRVLDLGCGYGWHCRYAAEQGAVRVTGVDLSAKMLEQARSYTGFTQIQYLRQSIEALAFPPDSFDVIISSLALHYIADYAGVCKRMFEILSAGGRMIFSAEHPVFTARAEQDWFCNAAGKRLHWPVDHYQEEGRRSTRFLGHEVVKYHRTMATWINTLLDAGFRIRQVAEPQPAPELLRHYPEMQDETRRPLFILIAADKPE</sequence>
<dbReference type="CDD" id="cd02440">
    <property type="entry name" value="AdoMet_MTases"/>
    <property type="match status" value="1"/>
</dbReference>
<keyword evidence="3" id="KW-1185">Reference proteome</keyword>
<feature type="domain" description="Methyltransferase type 11" evidence="1">
    <location>
        <begin position="47"/>
        <end position="141"/>
    </location>
</feature>
<dbReference type="EMBL" id="JAJNEC010000005">
    <property type="protein sequence ID" value="MCD2423193.1"/>
    <property type="molecule type" value="Genomic_DNA"/>
</dbReference>
<comment type="caution">
    <text evidence="2">The sequence shown here is derived from an EMBL/GenBank/DDBJ whole genome shotgun (WGS) entry which is preliminary data.</text>
</comment>
<evidence type="ECO:0000259" key="1">
    <source>
        <dbReference type="Pfam" id="PF08241"/>
    </source>
</evidence>
<gene>
    <name evidence="2" type="ORF">LQ567_10515</name>
</gene>
<dbReference type="Pfam" id="PF08241">
    <property type="entry name" value="Methyltransf_11"/>
    <property type="match status" value="1"/>
</dbReference>
<dbReference type="Gene3D" id="3.40.50.150">
    <property type="entry name" value="Vaccinia Virus protein VP39"/>
    <property type="match status" value="1"/>
</dbReference>
<name>A0ABS8PQ23_9BACT</name>
<organism evidence="2 3">
    <name type="scientific">Niabella pedocola</name>
    <dbReference type="NCBI Taxonomy" id="1752077"/>
    <lineage>
        <taxon>Bacteria</taxon>
        <taxon>Pseudomonadati</taxon>
        <taxon>Bacteroidota</taxon>
        <taxon>Chitinophagia</taxon>
        <taxon>Chitinophagales</taxon>
        <taxon>Chitinophagaceae</taxon>
        <taxon>Niabella</taxon>
    </lineage>
</organism>
<dbReference type="GO" id="GO:0008168">
    <property type="term" value="F:methyltransferase activity"/>
    <property type="evidence" value="ECO:0007669"/>
    <property type="project" value="UniProtKB-KW"/>
</dbReference>
<dbReference type="GO" id="GO:0032259">
    <property type="term" value="P:methylation"/>
    <property type="evidence" value="ECO:0007669"/>
    <property type="project" value="UniProtKB-KW"/>
</dbReference>
<dbReference type="PANTHER" id="PTHR43464:SF23">
    <property type="entry name" value="JUVENILE HORMONE ACID O-METHYLTRANSFERASE"/>
    <property type="match status" value="1"/>
</dbReference>
<accession>A0ABS8PQ23</accession>
<proteinExistence type="predicted"/>
<dbReference type="Proteomes" id="UP001199816">
    <property type="component" value="Unassembled WGS sequence"/>
</dbReference>